<feature type="transmembrane region" description="Helical" evidence="1">
    <location>
        <begin position="45"/>
        <end position="65"/>
    </location>
</feature>
<organism evidence="2 3">
    <name type="scientific">Blastochloris viridis</name>
    <name type="common">Rhodopseudomonas viridis</name>
    <dbReference type="NCBI Taxonomy" id="1079"/>
    <lineage>
        <taxon>Bacteria</taxon>
        <taxon>Pseudomonadati</taxon>
        <taxon>Pseudomonadota</taxon>
        <taxon>Alphaproteobacteria</taxon>
        <taxon>Hyphomicrobiales</taxon>
        <taxon>Blastochloridaceae</taxon>
        <taxon>Blastochloris</taxon>
    </lineage>
</organism>
<sequence length="197" mass="22079">MTLYLLSQIFATLSFAWGVYGFWHPADRNFRTAFAISSVLMAAHYALLGAWVGVAICFVAAGRYWVANKMTHARESLLWMTFFIVLGMVCGHFTYLGPQSALPVLANIMATYAVFQLKGPQLRCVMLMVSACWIAYNVYHQSVMGIAQELFYSSLNIYTIYRVTRAHKALPPVTAHSVPMAAHGGVGLFDRRKQPRE</sequence>
<evidence type="ECO:0000313" key="3">
    <source>
        <dbReference type="Proteomes" id="UP000320948"/>
    </source>
</evidence>
<comment type="caution">
    <text evidence="2">The sequence shown here is derived from an EMBL/GenBank/DDBJ whole genome shotgun (WGS) entry which is preliminary data.</text>
</comment>
<reference evidence="2 3" key="1">
    <citation type="journal article" date="2017" name="Nat. Commun.">
        <title>In situ click chemistry generation of cyclooxygenase-2 inhibitors.</title>
        <authorList>
            <person name="Bhardwaj A."/>
            <person name="Kaur J."/>
            <person name="Wuest M."/>
            <person name="Wuest F."/>
        </authorList>
    </citation>
    <scope>NUCLEOTIDE SEQUENCE [LARGE SCALE GENOMIC DNA]</scope>
    <source>
        <strain evidence="2">S2_018_000_R2_106</strain>
    </source>
</reference>
<dbReference type="InterPro" id="IPR019629">
    <property type="entry name" value="Uncharacterised_HI1736/YgjV"/>
</dbReference>
<proteinExistence type="predicted"/>
<protein>
    <submittedName>
        <fullName evidence="2">YgjV family protein</fullName>
    </submittedName>
</protein>
<dbReference type="Pfam" id="PF10688">
    <property type="entry name" value="Imp-YgjV"/>
    <property type="match status" value="1"/>
</dbReference>
<dbReference type="EMBL" id="VAFM01000001">
    <property type="protein sequence ID" value="TKW61752.1"/>
    <property type="molecule type" value="Genomic_DNA"/>
</dbReference>
<evidence type="ECO:0000313" key="2">
    <source>
        <dbReference type="EMBL" id="TKW61752.1"/>
    </source>
</evidence>
<gene>
    <name evidence="2" type="ORF">DI628_03775</name>
</gene>
<accession>A0A6N4RCM1</accession>
<evidence type="ECO:0000256" key="1">
    <source>
        <dbReference type="SAM" id="Phobius"/>
    </source>
</evidence>
<feature type="transmembrane region" description="Helical" evidence="1">
    <location>
        <begin position="77"/>
        <end position="95"/>
    </location>
</feature>
<dbReference type="AlphaFoldDB" id="A0A6N4RCM1"/>
<keyword evidence="1" id="KW-0812">Transmembrane</keyword>
<keyword evidence="1" id="KW-1133">Transmembrane helix</keyword>
<name>A0A6N4RCM1_BLAVI</name>
<keyword evidence="1" id="KW-0472">Membrane</keyword>
<dbReference type="Proteomes" id="UP000320948">
    <property type="component" value="Unassembled WGS sequence"/>
</dbReference>